<dbReference type="RefSeq" id="WP_379820034.1">
    <property type="nucleotide sequence ID" value="NZ_JBHUMD010000006.1"/>
</dbReference>
<evidence type="ECO:0000256" key="1">
    <source>
        <dbReference type="SAM" id="Phobius"/>
    </source>
</evidence>
<name>A0ABW5NTQ7_9FLAO</name>
<feature type="transmembrane region" description="Helical" evidence="1">
    <location>
        <begin position="21"/>
        <end position="43"/>
    </location>
</feature>
<dbReference type="EMBL" id="JBHUMD010000006">
    <property type="protein sequence ID" value="MFD2601454.1"/>
    <property type="molecule type" value="Genomic_DNA"/>
</dbReference>
<evidence type="ECO:0000259" key="2">
    <source>
        <dbReference type="Pfam" id="PF13239"/>
    </source>
</evidence>
<feature type="domain" description="2TM" evidence="2">
    <location>
        <begin position="11"/>
        <end position="89"/>
    </location>
</feature>
<dbReference type="Proteomes" id="UP001597480">
    <property type="component" value="Unassembled WGS sequence"/>
</dbReference>
<feature type="transmembrane region" description="Helical" evidence="1">
    <location>
        <begin position="49"/>
        <end position="75"/>
    </location>
</feature>
<gene>
    <name evidence="3" type="ORF">ACFSR3_05245</name>
</gene>
<organism evidence="3 4">
    <name type="scientific">Flavobacterium suzhouense</name>
    <dbReference type="NCBI Taxonomy" id="1529638"/>
    <lineage>
        <taxon>Bacteria</taxon>
        <taxon>Pseudomonadati</taxon>
        <taxon>Bacteroidota</taxon>
        <taxon>Flavobacteriia</taxon>
        <taxon>Flavobacteriales</taxon>
        <taxon>Flavobacteriaceae</taxon>
        <taxon>Flavobacterium</taxon>
    </lineage>
</organism>
<keyword evidence="1" id="KW-1133">Transmembrane helix</keyword>
<proteinExistence type="predicted"/>
<keyword evidence="1" id="KW-0812">Transmembrane</keyword>
<reference evidence="4" key="1">
    <citation type="journal article" date="2019" name="Int. J. Syst. Evol. Microbiol.">
        <title>The Global Catalogue of Microorganisms (GCM) 10K type strain sequencing project: providing services to taxonomists for standard genome sequencing and annotation.</title>
        <authorList>
            <consortium name="The Broad Institute Genomics Platform"/>
            <consortium name="The Broad Institute Genome Sequencing Center for Infectious Disease"/>
            <person name="Wu L."/>
            <person name="Ma J."/>
        </authorList>
    </citation>
    <scope>NUCLEOTIDE SEQUENCE [LARGE SCALE GENOMIC DNA]</scope>
    <source>
        <strain evidence="4">KCTC 42107</strain>
    </source>
</reference>
<evidence type="ECO:0000313" key="4">
    <source>
        <dbReference type="Proteomes" id="UP001597480"/>
    </source>
</evidence>
<evidence type="ECO:0000313" key="3">
    <source>
        <dbReference type="EMBL" id="MFD2601454.1"/>
    </source>
</evidence>
<keyword evidence="1" id="KW-0472">Membrane</keyword>
<comment type="caution">
    <text evidence="3">The sequence shown here is derived from an EMBL/GenBank/DDBJ whole genome shotgun (WGS) entry which is preliminary data.</text>
</comment>
<dbReference type="Pfam" id="PF13239">
    <property type="entry name" value="2TM"/>
    <property type="match status" value="1"/>
</dbReference>
<sequence>MEDFDKIAYDKAKRKVKEIKGFYINLTCYCIVIPILVYINLRFSPQFQWFWFSLAGWGVGVLFHGMGAFDCYPFLGKGWEERKLKQLMDEMDKRDQERDKYE</sequence>
<dbReference type="InterPro" id="IPR025698">
    <property type="entry name" value="2TM_dom"/>
</dbReference>
<keyword evidence="4" id="KW-1185">Reference proteome</keyword>
<accession>A0ABW5NTQ7</accession>
<protein>
    <submittedName>
        <fullName evidence="3">2TM domain-containing protein</fullName>
    </submittedName>
</protein>